<dbReference type="Proteomes" id="UP001267426">
    <property type="component" value="Unassembled WGS sequence"/>
</dbReference>
<evidence type="ECO:0000256" key="1">
    <source>
        <dbReference type="SAM" id="MobiDB-lite"/>
    </source>
</evidence>
<dbReference type="PROSITE" id="PS51352">
    <property type="entry name" value="THIOREDOXIN_2"/>
    <property type="match status" value="1"/>
</dbReference>
<dbReference type="InterPro" id="IPR013766">
    <property type="entry name" value="Thioredoxin_domain"/>
</dbReference>
<feature type="region of interest" description="Disordered" evidence="1">
    <location>
        <begin position="22"/>
        <end position="50"/>
    </location>
</feature>
<protein>
    <submittedName>
        <fullName evidence="3">Redoxin family protein</fullName>
    </submittedName>
</protein>
<sequence>MRALPALAVLLLLAGCADPEAPAEVAPADRPAPAVAAESGGGAEAAVPGRPAPAFTLVGTDGAERSLADYRGQTVVLEWLNYDCPFVGKHYGGGAMQALQAQAAADGVVWLSVVSSAPGEQGHFEPAAMDARTESEGGRQAAVLLDADGAVGRRYGAVTTPHMFVVDADGTLVYNGAIDDTPTTDPADLATATEYVTPAIAAARAGRPADPARTQPYGCSVKYGDGA</sequence>
<proteinExistence type="predicted"/>
<evidence type="ECO:0000313" key="3">
    <source>
        <dbReference type="EMBL" id="MDT0630860.1"/>
    </source>
</evidence>
<dbReference type="EMBL" id="JAVRHT010000005">
    <property type="protein sequence ID" value="MDT0630860.1"/>
    <property type="molecule type" value="Genomic_DNA"/>
</dbReference>
<accession>A0ABU3BNQ9</accession>
<dbReference type="PROSITE" id="PS51257">
    <property type="entry name" value="PROKAR_LIPOPROTEIN"/>
    <property type="match status" value="1"/>
</dbReference>
<organism evidence="3 4">
    <name type="scientific">Rubrivirga litoralis</name>
    <dbReference type="NCBI Taxonomy" id="3075598"/>
    <lineage>
        <taxon>Bacteria</taxon>
        <taxon>Pseudomonadati</taxon>
        <taxon>Rhodothermota</taxon>
        <taxon>Rhodothermia</taxon>
        <taxon>Rhodothermales</taxon>
        <taxon>Rubricoccaceae</taxon>
        <taxon>Rubrivirga</taxon>
    </lineage>
</organism>
<feature type="region of interest" description="Disordered" evidence="1">
    <location>
        <begin position="206"/>
        <end position="227"/>
    </location>
</feature>
<dbReference type="PANTHER" id="PTHR43640:SF1">
    <property type="entry name" value="THIOREDOXIN-DEPENDENT PEROXIREDOXIN"/>
    <property type="match status" value="1"/>
</dbReference>
<reference evidence="3 4" key="1">
    <citation type="submission" date="2023-09" db="EMBL/GenBank/DDBJ databases">
        <authorList>
            <person name="Rey-Velasco X."/>
        </authorList>
    </citation>
    <scope>NUCLEOTIDE SEQUENCE [LARGE SCALE GENOMIC DNA]</scope>
    <source>
        <strain evidence="3 4">F394</strain>
    </source>
</reference>
<comment type="caution">
    <text evidence="3">The sequence shown here is derived from an EMBL/GenBank/DDBJ whole genome shotgun (WGS) entry which is preliminary data.</text>
</comment>
<dbReference type="Gene3D" id="3.40.30.10">
    <property type="entry name" value="Glutaredoxin"/>
    <property type="match status" value="1"/>
</dbReference>
<gene>
    <name evidence="3" type="ORF">RM540_03790</name>
</gene>
<keyword evidence="4" id="KW-1185">Reference proteome</keyword>
<dbReference type="InterPro" id="IPR047262">
    <property type="entry name" value="PRX-like1"/>
</dbReference>
<dbReference type="RefSeq" id="WP_311662196.1">
    <property type="nucleotide sequence ID" value="NZ_JAVRHT010000005.1"/>
</dbReference>
<dbReference type="Pfam" id="PF08534">
    <property type="entry name" value="Redoxin"/>
    <property type="match status" value="1"/>
</dbReference>
<evidence type="ECO:0000259" key="2">
    <source>
        <dbReference type="PROSITE" id="PS51352"/>
    </source>
</evidence>
<name>A0ABU3BNQ9_9BACT</name>
<feature type="domain" description="Thioredoxin" evidence="2">
    <location>
        <begin position="46"/>
        <end position="201"/>
    </location>
</feature>
<feature type="compositionally biased region" description="Low complexity" evidence="1">
    <location>
        <begin position="22"/>
        <end position="49"/>
    </location>
</feature>
<dbReference type="SUPFAM" id="SSF52833">
    <property type="entry name" value="Thioredoxin-like"/>
    <property type="match status" value="1"/>
</dbReference>
<dbReference type="InterPro" id="IPR036249">
    <property type="entry name" value="Thioredoxin-like_sf"/>
</dbReference>
<dbReference type="PANTHER" id="PTHR43640">
    <property type="entry name" value="OS07G0260300 PROTEIN"/>
    <property type="match status" value="1"/>
</dbReference>
<dbReference type="InterPro" id="IPR013740">
    <property type="entry name" value="Redoxin"/>
</dbReference>
<evidence type="ECO:0000313" key="4">
    <source>
        <dbReference type="Proteomes" id="UP001267426"/>
    </source>
</evidence>